<evidence type="ECO:0000313" key="5">
    <source>
        <dbReference type="Proteomes" id="UP001589776"/>
    </source>
</evidence>
<dbReference type="Gene3D" id="1.10.10.10">
    <property type="entry name" value="Winged helix-like DNA-binding domain superfamily/Winged helix DNA-binding domain"/>
    <property type="match status" value="1"/>
</dbReference>
<protein>
    <submittedName>
        <fullName evidence="4">RNA polymerase sigma factor SigJ</fullName>
    </submittedName>
</protein>
<evidence type="ECO:0000256" key="1">
    <source>
        <dbReference type="ARBA" id="ARBA00011344"/>
    </source>
</evidence>
<dbReference type="InterPro" id="IPR052704">
    <property type="entry name" value="ECF_Sigma-70_Domain"/>
</dbReference>
<dbReference type="RefSeq" id="WP_377468567.1">
    <property type="nucleotide sequence ID" value="NZ_JBHLWN010000021.1"/>
</dbReference>
<dbReference type="SUPFAM" id="SSF54427">
    <property type="entry name" value="NTF2-like"/>
    <property type="match status" value="1"/>
</dbReference>
<dbReference type="InterPro" id="IPR032710">
    <property type="entry name" value="NTF2-like_dom_sf"/>
</dbReference>
<evidence type="ECO:0000259" key="3">
    <source>
        <dbReference type="Pfam" id="PF08281"/>
    </source>
</evidence>
<dbReference type="Gene3D" id="3.10.450.50">
    <property type="match status" value="1"/>
</dbReference>
<gene>
    <name evidence="4" type="primary">sigJ</name>
    <name evidence="4" type="ORF">ACFFK0_03805</name>
</gene>
<dbReference type="InterPro" id="IPR007627">
    <property type="entry name" value="RNA_pol_sigma70_r2"/>
</dbReference>
<dbReference type="SUPFAM" id="SSF88946">
    <property type="entry name" value="Sigma2 domain of RNA polymerase sigma factors"/>
    <property type="match status" value="1"/>
</dbReference>
<dbReference type="SUPFAM" id="SSF88659">
    <property type="entry name" value="Sigma3 and sigma4 domains of RNA polymerase sigma factors"/>
    <property type="match status" value="1"/>
</dbReference>
<comment type="subunit">
    <text evidence="1">Interacts transiently with the RNA polymerase catalytic core formed by RpoA, RpoB, RpoC and RpoZ (2 alpha, 1 beta, 1 beta' and 1 omega subunit) to form the RNA polymerase holoenzyme that can initiate transcription.</text>
</comment>
<evidence type="ECO:0000259" key="2">
    <source>
        <dbReference type="Pfam" id="PF04542"/>
    </source>
</evidence>
<dbReference type="PANTHER" id="PTHR30173:SF36">
    <property type="entry name" value="ECF RNA POLYMERASE SIGMA FACTOR SIGJ"/>
    <property type="match status" value="1"/>
</dbReference>
<keyword evidence="5" id="KW-1185">Reference proteome</keyword>
<dbReference type="NCBIfam" id="TIGR02937">
    <property type="entry name" value="sigma70-ECF"/>
    <property type="match status" value="1"/>
</dbReference>
<comment type="caution">
    <text evidence="4">The sequence shown here is derived from an EMBL/GenBank/DDBJ whole genome shotgun (WGS) entry which is preliminary data.</text>
</comment>
<accession>A0ABV6DG15</accession>
<dbReference type="Pfam" id="PF04542">
    <property type="entry name" value="Sigma70_r2"/>
    <property type="match status" value="1"/>
</dbReference>
<sequence>MEVETLYREFKPLLFSIAYRMLGSVADAEDAVQETFAAVVSGDGKVANWKAYLCRAVTNRCMDILKSSRRKRELYVGPWLPEPLVQDAGPDRTASDPLQATLLEETVSYAFLVLLQRLTPLERAVFILREAFDYTYRDIADIVGKTELGCRQTYSRVRRKVQGAPEAEAVPDLGEGRVLVERFLQAAYTGDVASLVALLSDDAVLVSDGGGKRFAALQPIVGSVRVAAFLAGVAAKSGAGGSVRFALVNGSAGVVLTAPDGPTVVTFALSPDGRCSRMYLILNPDKLTTLQAMGI</sequence>
<dbReference type="InterPro" id="IPR013324">
    <property type="entry name" value="RNA_pol_sigma_r3/r4-like"/>
</dbReference>
<dbReference type="Proteomes" id="UP001589776">
    <property type="component" value="Unassembled WGS sequence"/>
</dbReference>
<dbReference type="InterPro" id="IPR036388">
    <property type="entry name" value="WH-like_DNA-bd_sf"/>
</dbReference>
<dbReference type="Gene3D" id="1.10.1740.10">
    <property type="match status" value="1"/>
</dbReference>
<proteinExistence type="predicted"/>
<dbReference type="EMBL" id="JBHLWN010000021">
    <property type="protein sequence ID" value="MFC0211583.1"/>
    <property type="molecule type" value="Genomic_DNA"/>
</dbReference>
<evidence type="ECO:0000313" key="4">
    <source>
        <dbReference type="EMBL" id="MFC0211583.1"/>
    </source>
</evidence>
<feature type="domain" description="RNA polymerase sigma-70 region 2" evidence="2">
    <location>
        <begin position="6"/>
        <end position="70"/>
    </location>
</feature>
<dbReference type="Pfam" id="PF08281">
    <property type="entry name" value="Sigma70_r4_2"/>
    <property type="match status" value="1"/>
</dbReference>
<reference evidence="4 5" key="1">
    <citation type="submission" date="2024-09" db="EMBL/GenBank/DDBJ databases">
        <authorList>
            <person name="Sun Q."/>
            <person name="Mori K."/>
        </authorList>
    </citation>
    <scope>NUCLEOTIDE SEQUENCE [LARGE SCALE GENOMIC DNA]</scope>
    <source>
        <strain evidence="4 5">CCM 7759</strain>
    </source>
</reference>
<dbReference type="PANTHER" id="PTHR30173">
    <property type="entry name" value="SIGMA 19 FACTOR"/>
    <property type="match status" value="1"/>
</dbReference>
<dbReference type="NCBIfam" id="NF007214">
    <property type="entry name" value="PRK09636.1"/>
    <property type="match status" value="1"/>
</dbReference>
<dbReference type="InterPro" id="IPR013249">
    <property type="entry name" value="RNA_pol_sigma70_r4_t2"/>
</dbReference>
<organism evidence="4 5">
    <name type="scientific">Paenibacillus chartarius</name>
    <dbReference type="NCBI Taxonomy" id="747481"/>
    <lineage>
        <taxon>Bacteria</taxon>
        <taxon>Bacillati</taxon>
        <taxon>Bacillota</taxon>
        <taxon>Bacilli</taxon>
        <taxon>Bacillales</taxon>
        <taxon>Paenibacillaceae</taxon>
        <taxon>Paenibacillus</taxon>
    </lineage>
</organism>
<feature type="domain" description="RNA polymerase sigma factor 70 region 4 type 2" evidence="3">
    <location>
        <begin position="111"/>
        <end position="160"/>
    </location>
</feature>
<dbReference type="InterPro" id="IPR014284">
    <property type="entry name" value="RNA_pol_sigma-70_dom"/>
</dbReference>
<dbReference type="InterPro" id="IPR013325">
    <property type="entry name" value="RNA_pol_sigma_r2"/>
</dbReference>
<name>A0ABV6DG15_9BACL</name>